<dbReference type="Proteomes" id="UP000827721">
    <property type="component" value="Unassembled WGS sequence"/>
</dbReference>
<accession>A0ABQ8IA07</accession>
<feature type="compositionally biased region" description="Polar residues" evidence="3">
    <location>
        <begin position="119"/>
        <end position="131"/>
    </location>
</feature>
<dbReference type="CDD" id="cd15800">
    <property type="entry name" value="PMEI-like_2"/>
    <property type="match status" value="1"/>
</dbReference>
<dbReference type="InterPro" id="IPR051955">
    <property type="entry name" value="PME_Inhibitor"/>
</dbReference>
<dbReference type="SUPFAM" id="SSF101148">
    <property type="entry name" value="Plant invertase/pectin methylesterase inhibitor"/>
    <property type="match status" value="1"/>
</dbReference>
<evidence type="ECO:0000256" key="1">
    <source>
        <dbReference type="ARBA" id="ARBA00022729"/>
    </source>
</evidence>
<dbReference type="InterPro" id="IPR035513">
    <property type="entry name" value="Invertase/methylesterase_inhib"/>
</dbReference>
<organism evidence="6 7">
    <name type="scientific">Xanthoceras sorbifolium</name>
    <dbReference type="NCBI Taxonomy" id="99658"/>
    <lineage>
        <taxon>Eukaryota</taxon>
        <taxon>Viridiplantae</taxon>
        <taxon>Streptophyta</taxon>
        <taxon>Embryophyta</taxon>
        <taxon>Tracheophyta</taxon>
        <taxon>Spermatophyta</taxon>
        <taxon>Magnoliopsida</taxon>
        <taxon>eudicotyledons</taxon>
        <taxon>Gunneridae</taxon>
        <taxon>Pentapetalae</taxon>
        <taxon>rosids</taxon>
        <taxon>malvids</taxon>
        <taxon>Sapindales</taxon>
        <taxon>Sapindaceae</taxon>
        <taxon>Xanthoceroideae</taxon>
        <taxon>Xanthoceras</taxon>
    </lineage>
</organism>
<keyword evidence="1 4" id="KW-0732">Signal</keyword>
<comment type="caution">
    <text evidence="6">The sequence shown here is derived from an EMBL/GenBank/DDBJ whole genome shotgun (WGS) entry which is preliminary data.</text>
</comment>
<dbReference type="NCBIfam" id="TIGR01614">
    <property type="entry name" value="PME_inhib"/>
    <property type="match status" value="1"/>
</dbReference>
<gene>
    <name evidence="6" type="ORF">JRO89_XS03G0156400</name>
</gene>
<evidence type="ECO:0000313" key="6">
    <source>
        <dbReference type="EMBL" id="KAH7573481.1"/>
    </source>
</evidence>
<dbReference type="InterPro" id="IPR006501">
    <property type="entry name" value="Pectinesterase_inhib_dom"/>
</dbReference>
<feature type="region of interest" description="Disordered" evidence="3">
    <location>
        <begin position="36"/>
        <end position="148"/>
    </location>
</feature>
<keyword evidence="7" id="KW-1185">Reference proteome</keyword>
<reference evidence="6 7" key="1">
    <citation type="submission" date="2021-02" db="EMBL/GenBank/DDBJ databases">
        <title>Plant Genome Project.</title>
        <authorList>
            <person name="Zhang R.-G."/>
        </authorList>
    </citation>
    <scope>NUCLEOTIDE SEQUENCE [LARGE SCALE GENOMIC DNA]</scope>
    <source>
        <tissue evidence="6">Leaves</tissue>
    </source>
</reference>
<dbReference type="Gene3D" id="1.20.140.40">
    <property type="entry name" value="Invertase/pectin methylesterase inhibitor family protein"/>
    <property type="match status" value="1"/>
</dbReference>
<dbReference type="PANTHER" id="PTHR31080:SF68">
    <property type="entry name" value="PLANT INVERTASE_PECTIN METHYLESTERASE INHIBITOR SUPERFAMILY PROTEIN"/>
    <property type="match status" value="1"/>
</dbReference>
<dbReference type="SMART" id="SM00856">
    <property type="entry name" value="PMEI"/>
    <property type="match status" value="1"/>
</dbReference>
<evidence type="ECO:0000313" key="7">
    <source>
        <dbReference type="Proteomes" id="UP000827721"/>
    </source>
</evidence>
<feature type="chain" id="PRO_5046501397" description="Pectinesterase inhibitor domain-containing protein" evidence="4">
    <location>
        <begin position="28"/>
        <end position="296"/>
    </location>
</feature>
<feature type="compositionally biased region" description="Polar residues" evidence="3">
    <location>
        <begin position="63"/>
        <end position="86"/>
    </location>
</feature>
<dbReference type="Pfam" id="PF04043">
    <property type="entry name" value="PMEI"/>
    <property type="match status" value="1"/>
</dbReference>
<comment type="similarity">
    <text evidence="2">Belongs to the PMEI family.</text>
</comment>
<feature type="compositionally biased region" description="Pro residues" evidence="3">
    <location>
        <begin position="138"/>
        <end position="148"/>
    </location>
</feature>
<name>A0ABQ8IA07_9ROSI</name>
<evidence type="ECO:0000256" key="2">
    <source>
        <dbReference type="ARBA" id="ARBA00038471"/>
    </source>
</evidence>
<evidence type="ECO:0000259" key="5">
    <source>
        <dbReference type="SMART" id="SM00856"/>
    </source>
</evidence>
<dbReference type="PANTHER" id="PTHR31080">
    <property type="entry name" value="PECTINESTERASE INHIBITOR-LIKE"/>
    <property type="match status" value="1"/>
</dbReference>
<sequence>MEPKTNNQILIVFSFLSLTLFNRVTQAICVPANSTYTSLSSAPSPQQQPAFLPSPPPQIHISALTTATNLPKTDISTDTPTMNQPKSDILGPTDAATNPPKTDIPTPTPTSNPPKADISSPNQAPDPSQGGSRIFLPDPSPNNSPLPPHAEIKHICELTDFPTLCWPYISAFYSGKSDATSVLEMAINATAQQIKLAHSAITNFASNPNLPSNKVAMLLDDCKEMYDDALDNLKSAMDAIPQRDISTVNIMLSAALTDFTTCDDEFTEEDSPVGDIDNKLNKLLSNCLAIASLIKM</sequence>
<feature type="domain" description="Pectinesterase inhibitor" evidence="5">
    <location>
        <begin position="147"/>
        <end position="290"/>
    </location>
</feature>
<protein>
    <recommendedName>
        <fullName evidence="5">Pectinesterase inhibitor domain-containing protein</fullName>
    </recommendedName>
</protein>
<feature type="compositionally biased region" description="Low complexity" evidence="3">
    <location>
        <begin position="38"/>
        <end position="51"/>
    </location>
</feature>
<proteinExistence type="inferred from homology"/>
<evidence type="ECO:0000256" key="4">
    <source>
        <dbReference type="SAM" id="SignalP"/>
    </source>
</evidence>
<dbReference type="EMBL" id="JAFEMO010000003">
    <property type="protein sequence ID" value="KAH7573481.1"/>
    <property type="molecule type" value="Genomic_DNA"/>
</dbReference>
<feature type="signal peptide" evidence="4">
    <location>
        <begin position="1"/>
        <end position="27"/>
    </location>
</feature>
<evidence type="ECO:0000256" key="3">
    <source>
        <dbReference type="SAM" id="MobiDB-lite"/>
    </source>
</evidence>